<name>A0A392NGA7_9FABA</name>
<feature type="non-terminal residue" evidence="1">
    <location>
        <position position="71"/>
    </location>
</feature>
<dbReference type="AlphaFoldDB" id="A0A392NGA7"/>
<evidence type="ECO:0000313" key="1">
    <source>
        <dbReference type="EMBL" id="MCH97574.1"/>
    </source>
</evidence>
<dbReference type="EMBL" id="LXQA010035314">
    <property type="protein sequence ID" value="MCH97574.1"/>
    <property type="molecule type" value="Genomic_DNA"/>
</dbReference>
<proteinExistence type="predicted"/>
<comment type="caution">
    <text evidence="1">The sequence shown here is derived from an EMBL/GenBank/DDBJ whole genome shotgun (WGS) entry which is preliminary data.</text>
</comment>
<dbReference type="Proteomes" id="UP000265520">
    <property type="component" value="Unassembled WGS sequence"/>
</dbReference>
<sequence>MWEGELPLGAAAEVEELEEILMDVYPRVDTKDWRRRIPEPIGSWSNFLKVGSLVKSNKGNEIHHLIWLATT</sequence>
<keyword evidence="2" id="KW-1185">Reference proteome</keyword>
<accession>A0A392NGA7</accession>
<organism evidence="1 2">
    <name type="scientific">Trifolium medium</name>
    <dbReference type="NCBI Taxonomy" id="97028"/>
    <lineage>
        <taxon>Eukaryota</taxon>
        <taxon>Viridiplantae</taxon>
        <taxon>Streptophyta</taxon>
        <taxon>Embryophyta</taxon>
        <taxon>Tracheophyta</taxon>
        <taxon>Spermatophyta</taxon>
        <taxon>Magnoliopsida</taxon>
        <taxon>eudicotyledons</taxon>
        <taxon>Gunneridae</taxon>
        <taxon>Pentapetalae</taxon>
        <taxon>rosids</taxon>
        <taxon>fabids</taxon>
        <taxon>Fabales</taxon>
        <taxon>Fabaceae</taxon>
        <taxon>Papilionoideae</taxon>
        <taxon>50 kb inversion clade</taxon>
        <taxon>NPAAA clade</taxon>
        <taxon>Hologalegina</taxon>
        <taxon>IRL clade</taxon>
        <taxon>Trifolieae</taxon>
        <taxon>Trifolium</taxon>
    </lineage>
</organism>
<evidence type="ECO:0000313" key="2">
    <source>
        <dbReference type="Proteomes" id="UP000265520"/>
    </source>
</evidence>
<reference evidence="1 2" key="1">
    <citation type="journal article" date="2018" name="Front. Plant Sci.">
        <title>Red Clover (Trifolium pratense) and Zigzag Clover (T. medium) - A Picture of Genomic Similarities and Differences.</title>
        <authorList>
            <person name="Dluhosova J."/>
            <person name="Istvanek J."/>
            <person name="Nedelnik J."/>
            <person name="Repkova J."/>
        </authorList>
    </citation>
    <scope>NUCLEOTIDE SEQUENCE [LARGE SCALE GENOMIC DNA]</scope>
    <source>
        <strain evidence="2">cv. 10/8</strain>
        <tissue evidence="1">Leaf</tissue>
    </source>
</reference>
<protein>
    <submittedName>
        <fullName evidence="1">Uncharacterized protein</fullName>
    </submittedName>
</protein>